<dbReference type="InterPro" id="IPR006130">
    <property type="entry name" value="Asp/Orn_carbamoylTrfase"/>
</dbReference>
<dbReference type="OrthoDB" id="9774690at2"/>
<dbReference type="GO" id="GO:0044205">
    <property type="term" value="P:'de novo' UMP biosynthetic process"/>
    <property type="evidence" value="ECO:0007669"/>
    <property type="project" value="UniProtKB-UniRule"/>
</dbReference>
<evidence type="ECO:0000256" key="5">
    <source>
        <dbReference type="ARBA" id="ARBA00043884"/>
    </source>
</evidence>
<dbReference type="PANTHER" id="PTHR45753">
    <property type="entry name" value="ORNITHINE CARBAMOYLTRANSFERASE, MITOCHONDRIAL"/>
    <property type="match status" value="1"/>
</dbReference>
<dbReference type="FunFam" id="3.40.50.1370:FF:000011">
    <property type="entry name" value="Aspartate carbamoyltransferase"/>
    <property type="match status" value="1"/>
</dbReference>
<dbReference type="NCBIfam" id="TIGR00670">
    <property type="entry name" value="asp_carb_tr"/>
    <property type="match status" value="1"/>
</dbReference>
<evidence type="ECO:0000256" key="1">
    <source>
        <dbReference type="ARBA" id="ARBA00004852"/>
    </source>
</evidence>
<evidence type="ECO:0000256" key="7">
    <source>
        <dbReference type="HAMAP-Rule" id="MF_00001"/>
    </source>
</evidence>
<dbReference type="GO" id="GO:0006520">
    <property type="term" value="P:amino acid metabolic process"/>
    <property type="evidence" value="ECO:0007669"/>
    <property type="project" value="InterPro"/>
</dbReference>
<dbReference type="InterPro" id="IPR006132">
    <property type="entry name" value="Asp/Orn_carbamoyltranf_P-bd"/>
</dbReference>
<feature type="binding site" evidence="7">
    <location>
        <position position="99"/>
    </location>
    <ligand>
        <name>carbamoyl phosphate</name>
        <dbReference type="ChEBI" id="CHEBI:58228"/>
    </ligand>
</feature>
<accession>A0A4R6U745</accession>
<feature type="binding site" evidence="7">
    <location>
        <position position="77"/>
    </location>
    <ligand>
        <name>L-aspartate</name>
        <dbReference type="ChEBI" id="CHEBI:29991"/>
    </ligand>
</feature>
<evidence type="ECO:0000313" key="11">
    <source>
        <dbReference type="Proteomes" id="UP000295632"/>
    </source>
</evidence>
<feature type="binding site" evidence="7">
    <location>
        <position position="252"/>
    </location>
    <ligand>
        <name>carbamoyl phosphate</name>
        <dbReference type="ChEBI" id="CHEBI:58228"/>
    </ligand>
</feature>
<feature type="binding site" evidence="7">
    <location>
        <position position="50"/>
    </location>
    <ligand>
        <name>carbamoyl phosphate</name>
        <dbReference type="ChEBI" id="CHEBI:58228"/>
    </ligand>
</feature>
<dbReference type="GO" id="GO:0004070">
    <property type="term" value="F:aspartate carbamoyltransferase activity"/>
    <property type="evidence" value="ECO:0007669"/>
    <property type="project" value="UniProtKB-UniRule"/>
</dbReference>
<dbReference type="UniPathway" id="UPA00070">
    <property type="reaction ID" value="UER00116"/>
</dbReference>
<dbReference type="Gene3D" id="3.40.50.1370">
    <property type="entry name" value="Aspartate/ornithine carbamoyltransferase"/>
    <property type="match status" value="2"/>
</dbReference>
<comment type="similarity">
    <text evidence="2 7">Belongs to the aspartate/ornithine carbamoyltransferase superfamily. ATCase family.</text>
</comment>
<feature type="binding site" evidence="7">
    <location>
        <position position="212"/>
    </location>
    <ligand>
        <name>L-aspartate</name>
        <dbReference type="ChEBI" id="CHEBI:29991"/>
    </ligand>
</feature>
<dbReference type="InterPro" id="IPR002082">
    <property type="entry name" value="Asp_carbamoyltransf"/>
</dbReference>
<dbReference type="SUPFAM" id="SSF53671">
    <property type="entry name" value="Aspartate/ornithine carbamoyltransferase"/>
    <property type="match status" value="1"/>
</dbReference>
<comment type="pathway">
    <text evidence="1 7">Pyrimidine metabolism; UMP biosynthesis via de novo pathway; (S)-dihydroorotate from bicarbonate: step 2/3.</text>
</comment>
<keyword evidence="3 7" id="KW-0808">Transferase</keyword>
<comment type="catalytic activity">
    <reaction evidence="6 7">
        <text>carbamoyl phosphate + L-aspartate = N-carbamoyl-L-aspartate + phosphate + H(+)</text>
        <dbReference type="Rhea" id="RHEA:20013"/>
        <dbReference type="ChEBI" id="CHEBI:15378"/>
        <dbReference type="ChEBI" id="CHEBI:29991"/>
        <dbReference type="ChEBI" id="CHEBI:32814"/>
        <dbReference type="ChEBI" id="CHEBI:43474"/>
        <dbReference type="ChEBI" id="CHEBI:58228"/>
        <dbReference type="EC" id="2.1.3.2"/>
    </reaction>
</comment>
<evidence type="ECO:0000259" key="9">
    <source>
        <dbReference type="Pfam" id="PF02729"/>
    </source>
</evidence>
<dbReference type="AlphaFoldDB" id="A0A4R6U745"/>
<feature type="binding site" evidence="7">
    <location>
        <position position="127"/>
    </location>
    <ligand>
        <name>carbamoyl phosphate</name>
        <dbReference type="ChEBI" id="CHEBI:58228"/>
    </ligand>
</feature>
<proteinExistence type="inferred from homology"/>
<comment type="caution">
    <text evidence="10">The sequence shown here is derived from an EMBL/GenBank/DDBJ whole genome shotgun (WGS) entry which is preliminary data.</text>
</comment>
<comment type="function">
    <text evidence="5 7">Catalyzes the condensation of carbamoyl phosphate and aspartate to form carbamoyl aspartate and inorganic phosphate, the committed step in the de novo pyrimidine nucleotide biosynthesis pathway.</text>
</comment>
<feature type="binding site" evidence="7">
    <location>
        <position position="160"/>
    </location>
    <ligand>
        <name>L-aspartate</name>
        <dbReference type="ChEBI" id="CHEBI:29991"/>
    </ligand>
</feature>
<feature type="binding site" evidence="7">
    <location>
        <position position="251"/>
    </location>
    <ligand>
        <name>carbamoyl phosphate</name>
        <dbReference type="ChEBI" id="CHEBI:58228"/>
    </ligand>
</feature>
<keyword evidence="11" id="KW-1185">Reference proteome</keyword>
<dbReference type="EMBL" id="SNYJ01000002">
    <property type="protein sequence ID" value="TDQ42350.1"/>
    <property type="molecule type" value="Genomic_DNA"/>
</dbReference>
<evidence type="ECO:0000313" key="10">
    <source>
        <dbReference type="EMBL" id="TDQ42350.1"/>
    </source>
</evidence>
<feature type="domain" description="Aspartate/ornithine carbamoyltransferase Asp/Orn-binding" evidence="8">
    <location>
        <begin position="146"/>
        <end position="287"/>
    </location>
</feature>
<comment type="subunit">
    <text evidence="7">Heterododecamer (2C3:3R2) of six catalytic PyrB chains organized as two trimers (C3), and six regulatory PyrI chains organized as three dimers (R2).</text>
</comment>
<dbReference type="RefSeq" id="WP_133579222.1">
    <property type="nucleotide sequence ID" value="NZ_SNYJ01000002.1"/>
</dbReference>
<dbReference type="GO" id="GO:0005829">
    <property type="term" value="C:cytosol"/>
    <property type="evidence" value="ECO:0007669"/>
    <property type="project" value="TreeGrafter"/>
</dbReference>
<organism evidence="10 11">
    <name type="scientific">Aureibacillus halotolerans</name>
    <dbReference type="NCBI Taxonomy" id="1508390"/>
    <lineage>
        <taxon>Bacteria</taxon>
        <taxon>Bacillati</taxon>
        <taxon>Bacillota</taxon>
        <taxon>Bacilli</taxon>
        <taxon>Bacillales</taxon>
        <taxon>Bacillaceae</taxon>
        <taxon>Aureibacillus</taxon>
    </lineage>
</organism>
<gene>
    <name evidence="7" type="primary">pyrB</name>
    <name evidence="10" type="ORF">EV213_102384</name>
</gene>
<dbReference type="PROSITE" id="PS00097">
    <property type="entry name" value="CARBAMOYLTRANSFERASE"/>
    <property type="match status" value="1"/>
</dbReference>
<dbReference type="GO" id="GO:0016597">
    <property type="term" value="F:amino acid binding"/>
    <property type="evidence" value="ECO:0007669"/>
    <property type="project" value="InterPro"/>
</dbReference>
<feature type="binding site" evidence="7">
    <location>
        <position position="49"/>
    </location>
    <ligand>
        <name>carbamoyl phosphate</name>
        <dbReference type="ChEBI" id="CHEBI:58228"/>
    </ligand>
</feature>
<feature type="domain" description="Aspartate/ornithine carbamoyltransferase carbamoyl-P binding" evidence="9">
    <location>
        <begin position="2"/>
        <end position="140"/>
    </location>
</feature>
<dbReference type="InterPro" id="IPR036901">
    <property type="entry name" value="Asp/Orn_carbamoylTrfase_sf"/>
</dbReference>
<dbReference type="NCBIfam" id="NF002032">
    <property type="entry name" value="PRK00856.1"/>
    <property type="match status" value="1"/>
</dbReference>
<dbReference type="PRINTS" id="PR00101">
    <property type="entry name" value="ATCASE"/>
</dbReference>
<dbReference type="Proteomes" id="UP000295632">
    <property type="component" value="Unassembled WGS sequence"/>
</dbReference>
<reference evidence="10 11" key="1">
    <citation type="submission" date="2019-03" db="EMBL/GenBank/DDBJ databases">
        <title>Genomic Encyclopedia of Type Strains, Phase IV (KMG-IV): sequencing the most valuable type-strain genomes for metagenomic binning, comparative biology and taxonomic classification.</title>
        <authorList>
            <person name="Goeker M."/>
        </authorList>
    </citation>
    <scope>NUCLEOTIDE SEQUENCE [LARGE SCALE GENOMIC DNA]</scope>
    <source>
        <strain evidence="10 11">DSM 28697</strain>
    </source>
</reference>
<evidence type="ECO:0000259" key="8">
    <source>
        <dbReference type="Pfam" id="PF00185"/>
    </source>
</evidence>
<dbReference type="PANTHER" id="PTHR45753:SF6">
    <property type="entry name" value="ASPARTATE CARBAMOYLTRANSFERASE"/>
    <property type="match status" value="1"/>
</dbReference>
<dbReference type="InterPro" id="IPR006131">
    <property type="entry name" value="Asp_carbamoyltransf_Asp/Orn-bd"/>
</dbReference>
<dbReference type="EC" id="2.1.3.2" evidence="7"/>
<dbReference type="Pfam" id="PF02729">
    <property type="entry name" value="OTCace_N"/>
    <property type="match status" value="1"/>
</dbReference>
<keyword evidence="4 7" id="KW-0665">Pyrimidine biosynthesis</keyword>
<sequence length="312" mass="35397">MKHMLTLQHVRNEELWELILRADEFAKNKHPLQTPQHFVANLFFEASTRTKCSFEVAERKLGLSIIPFEASTSSVEKGESLYDTVKTLEAIGVDLVVIRHPREQFYAPLMEQTSCALVNAGDGCGDHPTQSLLDLLTIYQEFGGFKDLNIVIAGDIRHSRVARSNVQMLHRLGAKVMLSGPERWRDTMLEQSAPYRSFSQAVREADVVMMLRVQKERHDNQLLETNYLEQHGLSEERAATMKPTAIVMHPAPVNRGIELADALVEAPNSRIFKQMENGVYARMAVIRSILETKRRELTHGYRIQASQTVSSI</sequence>
<evidence type="ECO:0000256" key="2">
    <source>
        <dbReference type="ARBA" id="ARBA00008896"/>
    </source>
</evidence>
<dbReference type="GO" id="GO:0006207">
    <property type="term" value="P:'de novo' pyrimidine nucleobase biosynthetic process"/>
    <property type="evidence" value="ECO:0007669"/>
    <property type="project" value="InterPro"/>
</dbReference>
<dbReference type="PRINTS" id="PR00100">
    <property type="entry name" value="AOTCASE"/>
</dbReference>
<name>A0A4R6U745_9BACI</name>
<evidence type="ECO:0000256" key="3">
    <source>
        <dbReference type="ARBA" id="ARBA00022679"/>
    </source>
</evidence>
<dbReference type="HAMAP" id="MF_00001">
    <property type="entry name" value="Asp_carb_tr"/>
    <property type="match status" value="1"/>
</dbReference>
<evidence type="ECO:0000256" key="4">
    <source>
        <dbReference type="ARBA" id="ARBA00022975"/>
    </source>
</evidence>
<dbReference type="Pfam" id="PF00185">
    <property type="entry name" value="OTCace"/>
    <property type="match status" value="1"/>
</dbReference>
<feature type="binding site" evidence="7">
    <location>
        <position position="130"/>
    </location>
    <ligand>
        <name>carbamoyl phosphate</name>
        <dbReference type="ChEBI" id="CHEBI:58228"/>
    </ligand>
</feature>
<evidence type="ECO:0000256" key="6">
    <source>
        <dbReference type="ARBA" id="ARBA00048859"/>
    </source>
</evidence>
<protein>
    <recommendedName>
        <fullName evidence="7">Aspartate carbamoyltransferase</fullName>
        <ecNumber evidence="7">2.1.3.2</ecNumber>
    </recommendedName>
    <alternativeName>
        <fullName evidence="7">Aspartate transcarbamylase</fullName>
        <shortName evidence="7">ATCase</shortName>
    </alternativeName>
</protein>